<proteinExistence type="predicted"/>
<organism evidence="1 2">
    <name type="scientific">Alcaligenes endophyticus</name>
    <dbReference type="NCBI Taxonomy" id="1929088"/>
    <lineage>
        <taxon>Bacteria</taxon>
        <taxon>Pseudomonadati</taxon>
        <taxon>Pseudomonadota</taxon>
        <taxon>Betaproteobacteria</taxon>
        <taxon>Burkholderiales</taxon>
        <taxon>Alcaligenaceae</taxon>
        <taxon>Alcaligenes</taxon>
    </lineage>
</organism>
<sequence>MSKKEYSLSDINTRAAASRGFELELEYPKGTPIGIYVTVLGDHSTEVENYEVEKSDARAAEQMAEVKGGSVKHRSLRDVIVDSHEAATVRVIGWRGIKEEYSPAGVETLLKNNPDFTDQILAASRDRANFTIA</sequence>
<protein>
    <recommendedName>
        <fullName evidence="3">Phage tail protein</fullName>
    </recommendedName>
</protein>
<reference evidence="1" key="1">
    <citation type="submission" date="2021-11" db="EMBL/GenBank/DDBJ databases">
        <title>Draft genome sequence of Alcaligenes endophyticus type strain CCUG 75668T.</title>
        <authorList>
            <person name="Salva-Serra F."/>
            <person name="Duran R.E."/>
            <person name="Seeger M."/>
            <person name="Moore E.R.B."/>
            <person name="Jaen-Luchoro D."/>
        </authorList>
    </citation>
    <scope>NUCLEOTIDE SEQUENCE</scope>
    <source>
        <strain evidence="1">CCUG 75668</strain>
    </source>
</reference>
<evidence type="ECO:0008006" key="3">
    <source>
        <dbReference type="Google" id="ProtNLM"/>
    </source>
</evidence>
<evidence type="ECO:0000313" key="2">
    <source>
        <dbReference type="Proteomes" id="UP001168613"/>
    </source>
</evidence>
<dbReference type="RefSeq" id="WP_266124883.1">
    <property type="nucleotide sequence ID" value="NZ_JAJHNU010000001.1"/>
</dbReference>
<evidence type="ECO:0000313" key="1">
    <source>
        <dbReference type="EMBL" id="MDN4121261.1"/>
    </source>
</evidence>
<comment type="caution">
    <text evidence="1">The sequence shown here is derived from an EMBL/GenBank/DDBJ whole genome shotgun (WGS) entry which is preliminary data.</text>
</comment>
<gene>
    <name evidence="1" type="ORF">LMS43_08175</name>
</gene>
<name>A0ABT8EIZ8_9BURK</name>
<dbReference type="EMBL" id="JAJHNU010000001">
    <property type="protein sequence ID" value="MDN4121261.1"/>
    <property type="molecule type" value="Genomic_DNA"/>
</dbReference>
<keyword evidence="2" id="KW-1185">Reference proteome</keyword>
<dbReference type="Proteomes" id="UP001168613">
    <property type="component" value="Unassembled WGS sequence"/>
</dbReference>
<accession>A0ABT8EIZ8</accession>